<feature type="compositionally biased region" description="Basic and acidic residues" evidence="1">
    <location>
        <begin position="1"/>
        <end position="28"/>
    </location>
</feature>
<evidence type="ECO:0000313" key="3">
    <source>
        <dbReference type="Proteomes" id="UP000799764"/>
    </source>
</evidence>
<proteinExistence type="predicted"/>
<evidence type="ECO:0000256" key="1">
    <source>
        <dbReference type="SAM" id="MobiDB-lite"/>
    </source>
</evidence>
<feature type="compositionally biased region" description="Low complexity" evidence="1">
    <location>
        <begin position="423"/>
        <end position="432"/>
    </location>
</feature>
<comment type="caution">
    <text evidence="2">The sequence shown here is derived from an EMBL/GenBank/DDBJ whole genome shotgun (WGS) entry which is preliminary data.</text>
</comment>
<feature type="region of interest" description="Disordered" evidence="1">
    <location>
        <begin position="605"/>
        <end position="627"/>
    </location>
</feature>
<protein>
    <submittedName>
        <fullName evidence="2">Uncharacterized protein</fullName>
    </submittedName>
</protein>
<feature type="compositionally biased region" description="Polar residues" evidence="1">
    <location>
        <begin position="441"/>
        <end position="475"/>
    </location>
</feature>
<keyword evidence="3" id="KW-1185">Reference proteome</keyword>
<feature type="compositionally biased region" description="Polar residues" evidence="1">
    <location>
        <begin position="613"/>
        <end position="627"/>
    </location>
</feature>
<dbReference type="AlphaFoldDB" id="A0A9P4PY26"/>
<feature type="compositionally biased region" description="Basic and acidic residues" evidence="1">
    <location>
        <begin position="397"/>
        <end position="420"/>
    </location>
</feature>
<reference evidence="2" key="1">
    <citation type="journal article" date="2020" name="Stud. Mycol.">
        <title>101 Dothideomycetes genomes: a test case for predicting lifestyles and emergence of pathogens.</title>
        <authorList>
            <person name="Haridas S."/>
            <person name="Albert R."/>
            <person name="Binder M."/>
            <person name="Bloem J."/>
            <person name="Labutti K."/>
            <person name="Salamov A."/>
            <person name="Andreopoulos B."/>
            <person name="Baker S."/>
            <person name="Barry K."/>
            <person name="Bills G."/>
            <person name="Bluhm B."/>
            <person name="Cannon C."/>
            <person name="Castanera R."/>
            <person name="Culley D."/>
            <person name="Daum C."/>
            <person name="Ezra D."/>
            <person name="Gonzalez J."/>
            <person name="Henrissat B."/>
            <person name="Kuo A."/>
            <person name="Liang C."/>
            <person name="Lipzen A."/>
            <person name="Lutzoni F."/>
            <person name="Magnuson J."/>
            <person name="Mondo S."/>
            <person name="Nolan M."/>
            <person name="Ohm R."/>
            <person name="Pangilinan J."/>
            <person name="Park H.-J."/>
            <person name="Ramirez L."/>
            <person name="Alfaro M."/>
            <person name="Sun H."/>
            <person name="Tritt A."/>
            <person name="Yoshinaga Y."/>
            <person name="Zwiers L.-H."/>
            <person name="Turgeon B."/>
            <person name="Goodwin S."/>
            <person name="Spatafora J."/>
            <person name="Crous P."/>
            <person name="Grigoriev I."/>
        </authorList>
    </citation>
    <scope>NUCLEOTIDE SEQUENCE</scope>
    <source>
        <strain evidence="2">CBS 690.94</strain>
    </source>
</reference>
<dbReference type="Proteomes" id="UP000799764">
    <property type="component" value="Unassembled WGS sequence"/>
</dbReference>
<organism evidence="2 3">
    <name type="scientific">Karstenula rhodostoma CBS 690.94</name>
    <dbReference type="NCBI Taxonomy" id="1392251"/>
    <lineage>
        <taxon>Eukaryota</taxon>
        <taxon>Fungi</taxon>
        <taxon>Dikarya</taxon>
        <taxon>Ascomycota</taxon>
        <taxon>Pezizomycotina</taxon>
        <taxon>Dothideomycetes</taxon>
        <taxon>Pleosporomycetidae</taxon>
        <taxon>Pleosporales</taxon>
        <taxon>Massarineae</taxon>
        <taxon>Didymosphaeriaceae</taxon>
        <taxon>Karstenula</taxon>
    </lineage>
</organism>
<sequence>MAAEHSHEHLDGDGNMRSDPGEDADAHISKKQRVAGAEPNWQEQLQYASEGAFVEQLLHQQNLHRDESVNENIIRDDNIATYPQRLPQGPAGVETDRMQLQLRSATASPSIGFDRTPRLQESAHNQLGRALPTARGPMVPFTSLALAPSQKGSSHPTDTTSLAPPAVVQDEAGFNKSGRYDYNFQAFTKNYKPALNFTAVEIITFLPMLHCNSTIARRFVNNGLENPIHAEINDIHRVASQTVATIAKGYQDALRPSNWRQMTKKEIKTLWTRRNQTKPADWDEKNISMNAFVPDRIIKEGVRAPAPTSVPFRMLTQGVRKIPTGNDAADLTRSIEFATSDQAKKTFPGRDLMFPDDLIDILRTIGPTLITQQHRDKSIVMRYRKLYKAKKALRKGVQAEKDGRGESSGDRTRPGSRQDTDWSIPSESSSPLPKSPPQGTPRMSKTSHSSVSRSPHNASQLTQDFKADSTMTRTPLKSPREHQGQNQSTQLLRDLDVESLPSNDTTSEAFQLGSAIWYARRPDQKDIDWHHSPEHLAQISLKLQAEAYEEIWEQSQGDRQRAMDDSIATLQQQLGVYVPPPRFTAEDYEQLFSEPAPEYLEKAIKHNEPFEGSSGSSRMQIDSSRSD</sequence>
<accession>A0A9P4PY26</accession>
<dbReference type="OrthoDB" id="3795517at2759"/>
<evidence type="ECO:0000313" key="2">
    <source>
        <dbReference type="EMBL" id="KAF2450989.1"/>
    </source>
</evidence>
<feature type="region of interest" description="Disordered" evidence="1">
    <location>
        <begin position="1"/>
        <end position="37"/>
    </location>
</feature>
<gene>
    <name evidence="2" type="ORF">P171DRAFT_480037</name>
</gene>
<feature type="region of interest" description="Disordered" evidence="1">
    <location>
        <begin position="392"/>
        <end position="488"/>
    </location>
</feature>
<name>A0A9P4PY26_9PLEO</name>
<dbReference type="EMBL" id="MU001493">
    <property type="protein sequence ID" value="KAF2450989.1"/>
    <property type="molecule type" value="Genomic_DNA"/>
</dbReference>